<dbReference type="SUPFAM" id="SSF51445">
    <property type="entry name" value="(Trans)glycosidases"/>
    <property type="match status" value="1"/>
</dbReference>
<dbReference type="AlphaFoldDB" id="A0A4U1BN40"/>
<proteinExistence type="predicted"/>
<dbReference type="RefSeq" id="WP_136864260.1">
    <property type="nucleotide sequence ID" value="NZ_SWCJ01000013.1"/>
</dbReference>
<gene>
    <name evidence="1" type="ORF">FCL42_15090</name>
</gene>
<protein>
    <recommendedName>
        <fullName evidence="3">Tetratricopeptide repeat-containing protein</fullName>
    </recommendedName>
</protein>
<dbReference type="OrthoDB" id="6395589at2"/>
<name>A0A4U1BN40_9GAMM</name>
<dbReference type="EMBL" id="SWCJ01000013">
    <property type="protein sequence ID" value="TKB53006.1"/>
    <property type="molecule type" value="Genomic_DNA"/>
</dbReference>
<dbReference type="InterPro" id="IPR011990">
    <property type="entry name" value="TPR-like_helical_dom_sf"/>
</dbReference>
<dbReference type="InterPro" id="IPR017853">
    <property type="entry name" value="GH"/>
</dbReference>
<reference evidence="1 2" key="1">
    <citation type="submission" date="2019-04" db="EMBL/GenBank/DDBJ databases">
        <authorList>
            <person name="Hwang J.C."/>
        </authorList>
    </citation>
    <scope>NUCLEOTIDE SEQUENCE [LARGE SCALE GENOMIC DNA]</scope>
    <source>
        <strain evidence="1 2">IMCC35002</strain>
    </source>
</reference>
<dbReference type="Gene3D" id="1.25.40.10">
    <property type="entry name" value="Tetratricopeptide repeat domain"/>
    <property type="match status" value="1"/>
</dbReference>
<comment type="caution">
    <text evidence="1">The sequence shown here is derived from an EMBL/GenBank/DDBJ whole genome shotgun (WGS) entry which is preliminary data.</text>
</comment>
<sequence length="743" mass="85305">MNLKINPWILWLNLSLISMALNASSLHQSMLHLYRGQFEQAQALLEMQPTIEGDWLYIQGRLALQQHHWQQAKTSLSTYLASGHDSVHRLEARYLFGLIRKHQDRPQLAQYLALHHYLEQGLPLEWQRGAHAFIKAYPQSELAKQVQLQQAQIWLEWFNQPQQAVEHYQRLISEFQGGEQELEARLGLAYAHLYLQQPLLGKTQINQIESQLASLVPSTLKRRVWRRRTQAAQQSMNPGNGQHPIRFGVGSQLNLDKPTGSGQNFRPIWNHLPKSDLPVQHLTLWITRHSDWGWLQPDLLKAASRAGYTPVIAFWYFGDEISPEFVDQHRQAYLDTLSQKLLPLIKDLPQAYLLLEPEFNKNGISDWAGWPKLMKTSFALIRQHAPNTKAALVLGDWQPLGQQQPLVDEVVAMGDFTASMLMISPHTELAHQSPDWSPWVRTLRLSQQLNKRFNKPYMLAYAALPSEPRWQQRQAIELEKLKRLLPALQHQQLFSINWFNATDNPQQQGWFAESEPYFGLFDIHHQPKAALRAFKHLGPITSASATVTDVSQSSHRLEIEFDSWQHWTLVDQQGRRHSGAGDALSLPLPIADLSGQTQLMFERSSALTLTLPKQQTHPNQARNSHHFSLVQWQQLRLPLVPNSGIEGIWLRLELTQPLDDGLLVGLSDDQGFERTARLIGYADANQTQFTAFVPLHELSYPWRKYQPGSGFIWHHRPSQSPSLLLMNQGTQSVIGKITAYGWF</sequence>
<keyword evidence="2" id="KW-1185">Reference proteome</keyword>
<accession>A0A4U1BN40</accession>
<evidence type="ECO:0000313" key="2">
    <source>
        <dbReference type="Proteomes" id="UP000305675"/>
    </source>
</evidence>
<evidence type="ECO:0000313" key="1">
    <source>
        <dbReference type="EMBL" id="TKB53006.1"/>
    </source>
</evidence>
<organism evidence="1 2">
    <name type="scientific">Ferrimonas aestuarii</name>
    <dbReference type="NCBI Taxonomy" id="2569539"/>
    <lineage>
        <taxon>Bacteria</taxon>
        <taxon>Pseudomonadati</taxon>
        <taxon>Pseudomonadota</taxon>
        <taxon>Gammaproteobacteria</taxon>
        <taxon>Alteromonadales</taxon>
        <taxon>Ferrimonadaceae</taxon>
        <taxon>Ferrimonas</taxon>
    </lineage>
</organism>
<dbReference type="Proteomes" id="UP000305675">
    <property type="component" value="Unassembled WGS sequence"/>
</dbReference>
<evidence type="ECO:0008006" key="3">
    <source>
        <dbReference type="Google" id="ProtNLM"/>
    </source>
</evidence>